<dbReference type="InterPro" id="IPR008274">
    <property type="entry name" value="AldOxase/xan_DH_MoCoBD1"/>
</dbReference>
<dbReference type="InterPro" id="IPR000674">
    <property type="entry name" value="Ald_Oxase/Xan_DH_a/b"/>
</dbReference>
<dbReference type="Pfam" id="PF20256">
    <property type="entry name" value="MoCoBD_2"/>
    <property type="match status" value="2"/>
</dbReference>
<organism evidence="2 3">
    <name type="scientific">Flavobacterium yafengii</name>
    <dbReference type="NCBI Taxonomy" id="3041253"/>
    <lineage>
        <taxon>Bacteria</taxon>
        <taxon>Pseudomonadati</taxon>
        <taxon>Bacteroidota</taxon>
        <taxon>Flavobacteriia</taxon>
        <taxon>Flavobacteriales</taxon>
        <taxon>Flavobacteriaceae</taxon>
        <taxon>Flavobacterium</taxon>
    </lineage>
</organism>
<gene>
    <name evidence="2" type="ORF">QLS97_08915</name>
</gene>
<dbReference type="Pfam" id="PF02738">
    <property type="entry name" value="MoCoBD_1"/>
    <property type="match status" value="1"/>
</dbReference>
<name>A0AAW6TQF6_9FLAO</name>
<sequence length="716" mass="79760">MDIDTISRRKFLKLSGLTGVALTLGYYLPADAKEPKLITAFDAENRGIELNSWIYIDVSGKVTLYSHRAEMGQGVYQSIPQIIAEELHVDLDKVNIVFAPGDNVKYGNQITGGSSSIRGSYKNLLNLSATARVMLIKAASNKWNVSELECYAEDGHVIHKPSGKKLHYGELVLEASKLDIPKNVVLKKTSEYKLIRKPLQRQDTPLKTNGTAVFGIDKMIPGMLYAMVERNPRLRGKVKSFDATETLKIPGVKQVFVVRMGVFNTFREGVAVVADSVWAAMKGKKALKVDWDDTGFEHLDTEDIYRRMEEALQKDEGLSFVSKGDSNAIIKSAEKKIDVVYSTPYQSHSCMEPLNCIAHYQKDKIEIWGPIQAPDWVQDYISKELGIAREKVIVNMTFLGGGFGRKAFMDYPHEATMISKEINAPVQVIWSREDDATQGPYRPGVSYRCQGVVANSEISAFKVSIAGQNNSHWRGGAKDIPNRSATEGFLKPYVDNIQNLSIVDIPFETPIPTMWWRSVYASTNGFAYESFMDELAAESAKDPITFRRTYLKDERSSELLNKLEEVSGWKNRSKGYGVAITECFGSTVGQIVKVSKNAENKIQIDQVWAVIDCGWYVNPDIIKAQVEGSIVMALGAATIHEITFKDGKTVQNNFNTYKMPRITDIPPIEVYIMENDADAGGVGEPGLPPFAPALTNAIFDLTGKRIRKLPFELAKV</sequence>
<proteinExistence type="predicted"/>
<dbReference type="Proteomes" id="UP001228643">
    <property type="component" value="Unassembled WGS sequence"/>
</dbReference>
<dbReference type="PANTHER" id="PTHR47495">
    <property type="entry name" value="ALDEHYDE DEHYDROGENASE"/>
    <property type="match status" value="1"/>
</dbReference>
<dbReference type="GO" id="GO:0016491">
    <property type="term" value="F:oxidoreductase activity"/>
    <property type="evidence" value="ECO:0007669"/>
    <property type="project" value="InterPro"/>
</dbReference>
<reference evidence="2 3" key="1">
    <citation type="submission" date="2023-04" db="EMBL/GenBank/DDBJ databases">
        <title>Two novel species of Flavobacterium.</title>
        <authorList>
            <person name="Liu Q."/>
            <person name="Xin Y.-H."/>
        </authorList>
    </citation>
    <scope>NUCLEOTIDE SEQUENCE [LARGE SCALE GENOMIC DNA]</scope>
    <source>
        <strain evidence="2 3">LB2P87</strain>
    </source>
</reference>
<evidence type="ECO:0000313" key="3">
    <source>
        <dbReference type="Proteomes" id="UP001228643"/>
    </source>
</evidence>
<dbReference type="RefSeq" id="WP_282716029.1">
    <property type="nucleotide sequence ID" value="NZ_JASCRY010000002.1"/>
</dbReference>
<dbReference type="InterPro" id="IPR012368">
    <property type="entry name" value="OxRdtase_Mopterin-bd_su_IorB"/>
</dbReference>
<dbReference type="InterPro" id="IPR046867">
    <property type="entry name" value="AldOxase/xan_DH_MoCoBD2"/>
</dbReference>
<dbReference type="PANTHER" id="PTHR47495:SF2">
    <property type="entry name" value="ALDEHYDE DEHYDROGENASE"/>
    <property type="match status" value="1"/>
</dbReference>
<dbReference type="InterPro" id="IPR037165">
    <property type="entry name" value="AldOxase/xan_DH_Mopterin-bd_sf"/>
</dbReference>
<dbReference type="Gene3D" id="3.90.1170.50">
    <property type="entry name" value="Aldehyde oxidase/xanthine dehydrogenase, a/b hammerhead"/>
    <property type="match status" value="1"/>
</dbReference>
<dbReference type="SMART" id="SM01008">
    <property type="entry name" value="Ald_Xan_dh_C"/>
    <property type="match status" value="1"/>
</dbReference>
<dbReference type="InterPro" id="IPR052516">
    <property type="entry name" value="N-heterocyclic_Hydroxylase"/>
</dbReference>
<keyword evidence="3" id="KW-1185">Reference proteome</keyword>
<dbReference type="NCBIfam" id="TIGR01409">
    <property type="entry name" value="TAT_signal_seq"/>
    <property type="match status" value="1"/>
</dbReference>
<evidence type="ECO:0000313" key="2">
    <source>
        <dbReference type="EMBL" id="MDI5949768.1"/>
    </source>
</evidence>
<evidence type="ECO:0000259" key="1">
    <source>
        <dbReference type="SMART" id="SM01008"/>
    </source>
</evidence>
<dbReference type="InterPro" id="IPR006311">
    <property type="entry name" value="TAT_signal"/>
</dbReference>
<accession>A0AAW6TQF6</accession>
<dbReference type="Gene3D" id="3.30.365.10">
    <property type="entry name" value="Aldehyde oxidase/xanthine dehydrogenase, molybdopterin binding domain"/>
    <property type="match status" value="4"/>
</dbReference>
<feature type="domain" description="Aldehyde oxidase/xanthine dehydrogenase a/b hammerhead" evidence="1">
    <location>
        <begin position="209"/>
        <end position="295"/>
    </location>
</feature>
<dbReference type="InterPro" id="IPR019546">
    <property type="entry name" value="TAT_signal_bac_arc"/>
</dbReference>
<dbReference type="SUPFAM" id="SSF56003">
    <property type="entry name" value="Molybdenum cofactor-binding domain"/>
    <property type="match status" value="2"/>
</dbReference>
<protein>
    <submittedName>
        <fullName evidence="2">Molybdopterin-dependent oxidoreductase</fullName>
    </submittedName>
</protein>
<dbReference type="EMBL" id="JASCRY010000002">
    <property type="protein sequence ID" value="MDI5949768.1"/>
    <property type="molecule type" value="Genomic_DNA"/>
</dbReference>
<dbReference type="PROSITE" id="PS51318">
    <property type="entry name" value="TAT"/>
    <property type="match status" value="1"/>
</dbReference>
<dbReference type="PIRSF" id="PIRSF036389">
    <property type="entry name" value="IOR_B"/>
    <property type="match status" value="1"/>
</dbReference>
<dbReference type="AlphaFoldDB" id="A0AAW6TQF6"/>
<comment type="caution">
    <text evidence="2">The sequence shown here is derived from an EMBL/GenBank/DDBJ whole genome shotgun (WGS) entry which is preliminary data.</text>
</comment>